<protein>
    <submittedName>
        <fullName evidence="2">Uncharacterized protein</fullName>
    </submittedName>
</protein>
<dbReference type="OrthoDB" id="10252174at2759"/>
<feature type="region of interest" description="Disordered" evidence="1">
    <location>
        <begin position="113"/>
        <end position="134"/>
    </location>
</feature>
<reference evidence="3" key="2">
    <citation type="submission" date="2015-07" db="EMBL/GenBank/DDBJ databases">
        <title>The genome sequence of Plasmodium falciparum RAJ116.</title>
        <authorList>
            <consortium name="The Broad Institute Genome Sequencing Platform"/>
            <person name="Volkman S.K."/>
            <person name="Neafsey D.E."/>
            <person name="Dash A.P."/>
            <person name="Chitnis C.E."/>
            <person name="Hartl D.L."/>
            <person name="Young S.K."/>
            <person name="Kodira C.D."/>
            <person name="Zeng Q."/>
            <person name="Koehrsen M."/>
            <person name="Godfrey P."/>
            <person name="Alvarado L."/>
            <person name="Berlin A."/>
            <person name="Borenstein D."/>
            <person name="Chen Z."/>
            <person name="Engels R."/>
            <person name="Freedman E."/>
            <person name="Gellesch M."/>
            <person name="Goldberg J."/>
            <person name="Griggs A."/>
            <person name="Gujja S."/>
            <person name="Heiman D."/>
            <person name="Hepburn T."/>
            <person name="Howarth C."/>
            <person name="Jen D."/>
            <person name="Larson L."/>
            <person name="Lewis B."/>
            <person name="Mehta T."/>
            <person name="Park D."/>
            <person name="Pearson M."/>
            <person name="Roberts A."/>
            <person name="Saif S."/>
            <person name="Shea T."/>
            <person name="Shenoy N."/>
            <person name="Sisk P."/>
            <person name="Stolte C."/>
            <person name="Sykes S."/>
            <person name="Walk T."/>
            <person name="White J."/>
            <person name="Yandava C."/>
            <person name="Wirth D.F."/>
            <person name="Nusbaum C."/>
            <person name="Birren B."/>
        </authorList>
    </citation>
    <scope>NUCLEOTIDE SEQUENCE [LARGE SCALE GENOMIC DNA]</scope>
    <source>
        <strain evidence="3">RAJ116</strain>
    </source>
</reference>
<reference evidence="3" key="1">
    <citation type="submission" date="2015-07" db="EMBL/GenBank/DDBJ databases">
        <title>Annotation of Plasmodium falciparum RAJ116.</title>
        <authorList>
            <consortium name="The Broad Institute Genome Sequencing Platform"/>
            <person name="Volkman S.K."/>
            <person name="Neafsey D.E."/>
            <person name="Dash A.P."/>
            <person name="Chitnis C.E."/>
            <person name="Hartl D.L."/>
            <person name="Young S.K."/>
            <person name="Zeng Q."/>
            <person name="Koehrsen M."/>
            <person name="Alvarado L."/>
            <person name="Berlin A."/>
            <person name="Borenstein D."/>
            <person name="Chapman S.B."/>
            <person name="Chen Z."/>
            <person name="Engels R."/>
            <person name="Freedman E."/>
            <person name="Gellesch M."/>
            <person name="Goldberg J."/>
            <person name="Griggs A."/>
            <person name="Gujja S."/>
            <person name="Heilman E.R."/>
            <person name="Heiman D.I."/>
            <person name="Howarth C."/>
            <person name="Jen D."/>
            <person name="Larson L."/>
            <person name="Mehta T."/>
            <person name="Neiman D."/>
            <person name="Park D."/>
            <person name="Pearson M."/>
            <person name="Roberts A."/>
            <person name="Saif S."/>
            <person name="Shea T."/>
            <person name="Shenoy N."/>
            <person name="Sisk P."/>
            <person name="Stolte C."/>
            <person name="Sykes S."/>
            <person name="Walk T."/>
            <person name="White J."/>
            <person name="Yandava C."/>
            <person name="Haas B."/>
            <person name="Henn M.R."/>
            <person name="Nusbaum C."/>
            <person name="Birren B."/>
        </authorList>
    </citation>
    <scope>NUCLEOTIDE SEQUENCE [LARGE SCALE GENOMIC DNA]</scope>
    <source>
        <strain evidence="3">RAJ116</strain>
    </source>
</reference>
<evidence type="ECO:0000313" key="3">
    <source>
        <dbReference type="Proteomes" id="UP000054566"/>
    </source>
</evidence>
<evidence type="ECO:0000313" key="2">
    <source>
        <dbReference type="EMBL" id="KNC37628.1"/>
    </source>
</evidence>
<accession>A0A0L0CZA2</accession>
<proteinExistence type="predicted"/>
<evidence type="ECO:0000256" key="1">
    <source>
        <dbReference type="SAM" id="MobiDB-lite"/>
    </source>
</evidence>
<dbReference type="Proteomes" id="UP000054566">
    <property type="component" value="Unassembled WGS sequence"/>
</dbReference>
<organism evidence="2 3">
    <name type="scientific">Plasmodium falciparum RAJ116</name>
    <dbReference type="NCBI Taxonomy" id="580058"/>
    <lineage>
        <taxon>Eukaryota</taxon>
        <taxon>Sar</taxon>
        <taxon>Alveolata</taxon>
        <taxon>Apicomplexa</taxon>
        <taxon>Aconoidasida</taxon>
        <taxon>Haemosporida</taxon>
        <taxon>Plasmodiidae</taxon>
        <taxon>Plasmodium</taxon>
        <taxon>Plasmodium (Laverania)</taxon>
    </lineage>
</organism>
<name>A0A0L0CZA2_PLAFA</name>
<dbReference type="Gene3D" id="2.60.450.20">
    <property type="match status" value="1"/>
</dbReference>
<sequence>MSNHENDDTCSLLTTTNEINLNDKEVFFYENCKKNKDKISFNDDINYANNKSNIKYDKRTSNKEGGDIIYENMNKKKNKGSTLNDNNNNNKIMKPSLVNNTNEIYMSDLNTNEHNETSYKPHRNYSTSNQKGKDDIINNKILSKKKTNSTDSYNKNNNIGNDNILKPFGKDWDFVINFDFDELFNQCENVIESIFSSSKKIKYRQAFIDGKVETLFDDGLKLIEKNRNKKIMHPSNITIYLYPTKDYKAHFPNSYMLFRFVNKGIYQVNIPNKCQLNKFPSGQVDCKYTDGHIQILFCDGKRKEILPNREEYVILRNGTIKKLN</sequence>
<dbReference type="AlphaFoldDB" id="A0A0L0CZA2"/>
<gene>
    <name evidence="2" type="ORF">PFLG_02888</name>
</gene>
<dbReference type="InterPro" id="IPR047002">
    <property type="entry name" value="Tcp10_C_sf"/>
</dbReference>
<feature type="region of interest" description="Disordered" evidence="1">
    <location>
        <begin position="77"/>
        <end position="97"/>
    </location>
</feature>
<dbReference type="EMBL" id="GG664609">
    <property type="protein sequence ID" value="KNC37628.1"/>
    <property type="molecule type" value="Genomic_DNA"/>
</dbReference>